<gene>
    <name evidence="2" type="ORF">Rhopal_000441-T1</name>
</gene>
<evidence type="ECO:0000256" key="1">
    <source>
        <dbReference type="SAM" id="MobiDB-lite"/>
    </source>
</evidence>
<name>A0AAV5GDT2_9BASI</name>
<proteinExistence type="predicted"/>
<protein>
    <submittedName>
        <fullName evidence="2">Uncharacterized protein</fullName>
    </submittedName>
</protein>
<dbReference type="AlphaFoldDB" id="A0AAV5GDT2"/>
<organism evidence="2 3">
    <name type="scientific">Rhodotorula paludigena</name>
    <dbReference type="NCBI Taxonomy" id="86838"/>
    <lineage>
        <taxon>Eukaryota</taxon>
        <taxon>Fungi</taxon>
        <taxon>Dikarya</taxon>
        <taxon>Basidiomycota</taxon>
        <taxon>Pucciniomycotina</taxon>
        <taxon>Microbotryomycetes</taxon>
        <taxon>Sporidiobolales</taxon>
        <taxon>Sporidiobolaceae</taxon>
        <taxon>Rhodotorula</taxon>
    </lineage>
</organism>
<dbReference type="Pfam" id="PF18759">
    <property type="entry name" value="Plavaka"/>
    <property type="match status" value="1"/>
</dbReference>
<reference evidence="2 3" key="1">
    <citation type="submission" date="2021-12" db="EMBL/GenBank/DDBJ databases">
        <title>High titer production of polyol ester of fatty acids by Rhodotorula paludigena BS15 towards product separation-free biomass refinery.</title>
        <authorList>
            <person name="Mano J."/>
            <person name="Ono H."/>
            <person name="Tanaka T."/>
            <person name="Naito K."/>
            <person name="Sushida H."/>
            <person name="Ike M."/>
            <person name="Tokuyasu K."/>
            <person name="Kitaoka M."/>
        </authorList>
    </citation>
    <scope>NUCLEOTIDE SEQUENCE [LARGE SCALE GENOMIC DNA]</scope>
    <source>
        <strain evidence="2 3">BS15</strain>
    </source>
</reference>
<keyword evidence="3" id="KW-1185">Reference proteome</keyword>
<dbReference type="InterPro" id="IPR041078">
    <property type="entry name" value="Plavaka"/>
</dbReference>
<evidence type="ECO:0000313" key="3">
    <source>
        <dbReference type="Proteomes" id="UP001342314"/>
    </source>
</evidence>
<sequence length="580" mass="65372">MPPIGKLPRVKHSTLPVQLCIDDWARETEAPSFSNDYTVTDDVNMHDADIFGGPDDFGGLDGSGSGLEDGGTGSASTLPDELYLHDLPVRAVYPESARGDPLATPQKGVPTWSRPSYHPFATFSEWAIARFANSANLSRPQVDQLLDTLRDPLFNTNDLQGKRAEGLEAVLKGETEKNGVPWVTHPITIERDGEIPEITVDLYYKPIDLVVRSLLARPEIAELMRWVPLRLYHENQRVYADFATGEIFWDLHHEHESEGYALVLQLYSDASKITTFNNTKVWPVHVWLLNLPAGIRHSDEWIGSSLVGYLPVIDHLVGRDVRNSDPMRRGKHRIYQRAMELILKPVAQSSLTGTVFRCGDGAILAMWEVLRRQKRFAEARAILANHGMHPFKMFIGQDALGNWGKRVFPLLVSLMTSSSKRTLDLRTAKYPPFPGLRHFADVSGSPWVDGNAYRQLLKIFLYVAHDLLGKDESVFLILVRHFAQLDALESLHVHTDLSLELIERAVGRIELLMKLTGRKLEYPKLHSLGHIVKRIKDQAPSSLTTTIYGESKHKRDHAFFKTTNKRPKELIAQVNCPLST</sequence>
<comment type="caution">
    <text evidence="2">The sequence shown here is derived from an EMBL/GenBank/DDBJ whole genome shotgun (WGS) entry which is preliminary data.</text>
</comment>
<accession>A0AAV5GDT2</accession>
<evidence type="ECO:0000313" key="2">
    <source>
        <dbReference type="EMBL" id="GJN87492.1"/>
    </source>
</evidence>
<dbReference type="Proteomes" id="UP001342314">
    <property type="component" value="Unassembled WGS sequence"/>
</dbReference>
<dbReference type="EMBL" id="BQKY01000001">
    <property type="protein sequence ID" value="GJN87492.1"/>
    <property type="molecule type" value="Genomic_DNA"/>
</dbReference>
<feature type="region of interest" description="Disordered" evidence="1">
    <location>
        <begin position="54"/>
        <end position="77"/>
    </location>
</feature>
<feature type="compositionally biased region" description="Gly residues" evidence="1">
    <location>
        <begin position="55"/>
        <end position="73"/>
    </location>
</feature>